<dbReference type="Proteomes" id="UP001293593">
    <property type="component" value="Unassembled WGS sequence"/>
</dbReference>
<dbReference type="AlphaFoldDB" id="A0AAE1J3J8"/>
<keyword evidence="5" id="KW-0964">Secreted</keyword>
<dbReference type="SUPFAM" id="SSF51126">
    <property type="entry name" value="Pectin lyase-like"/>
    <property type="match status" value="1"/>
</dbReference>
<organism evidence="9 10">
    <name type="scientific">Acacia crassicarpa</name>
    <name type="common">northern wattle</name>
    <dbReference type="NCBI Taxonomy" id="499986"/>
    <lineage>
        <taxon>Eukaryota</taxon>
        <taxon>Viridiplantae</taxon>
        <taxon>Streptophyta</taxon>
        <taxon>Embryophyta</taxon>
        <taxon>Tracheophyta</taxon>
        <taxon>Spermatophyta</taxon>
        <taxon>Magnoliopsida</taxon>
        <taxon>eudicotyledons</taxon>
        <taxon>Gunneridae</taxon>
        <taxon>Pentapetalae</taxon>
        <taxon>rosids</taxon>
        <taxon>fabids</taxon>
        <taxon>Fabales</taxon>
        <taxon>Fabaceae</taxon>
        <taxon>Caesalpinioideae</taxon>
        <taxon>mimosoid clade</taxon>
        <taxon>Acacieae</taxon>
        <taxon>Acacia</taxon>
    </lineage>
</organism>
<dbReference type="EC" id="3.1.1.11" evidence="4"/>
<evidence type="ECO:0000313" key="9">
    <source>
        <dbReference type="EMBL" id="KAK4263217.1"/>
    </source>
</evidence>
<evidence type="ECO:0000259" key="8">
    <source>
        <dbReference type="Pfam" id="PF01095"/>
    </source>
</evidence>
<feature type="domain" description="Pectinesterase catalytic" evidence="8">
    <location>
        <begin position="1"/>
        <end position="62"/>
    </location>
</feature>
<evidence type="ECO:0000313" key="10">
    <source>
        <dbReference type="Proteomes" id="UP001293593"/>
    </source>
</evidence>
<comment type="subcellular location">
    <subcellularLocation>
        <location evidence="1">Secreted</location>
        <location evidence="1">Cell wall</location>
    </subcellularLocation>
</comment>
<dbReference type="PANTHER" id="PTHR31321">
    <property type="entry name" value="ACYL-COA THIOESTER HYDROLASE YBHC-RELATED"/>
    <property type="match status" value="1"/>
</dbReference>
<sequence>MSQVVEPEGWQPWNFSTNVKRVTFAEYECFGPGSNTSQRVSWSKNNLDSMFVEQMANLSFIDSEGWLQNQLF</sequence>
<protein>
    <recommendedName>
        <fullName evidence="4">pectinesterase</fullName>
        <ecNumber evidence="4">3.1.1.11</ecNumber>
    </recommendedName>
</protein>
<comment type="similarity">
    <text evidence="3">Belongs to the pectinesterase family.</text>
</comment>
<comment type="caution">
    <text evidence="9">The sequence shown here is derived from an EMBL/GenBank/DDBJ whole genome shotgun (WGS) entry which is preliminary data.</text>
</comment>
<evidence type="ECO:0000256" key="4">
    <source>
        <dbReference type="ARBA" id="ARBA00013229"/>
    </source>
</evidence>
<keyword evidence="7" id="KW-0063">Aspartyl esterase</keyword>
<dbReference type="InterPro" id="IPR012334">
    <property type="entry name" value="Pectin_lyas_fold"/>
</dbReference>
<evidence type="ECO:0000256" key="5">
    <source>
        <dbReference type="ARBA" id="ARBA00022512"/>
    </source>
</evidence>
<accession>A0AAE1J3J8</accession>
<keyword evidence="10" id="KW-1185">Reference proteome</keyword>
<dbReference type="PANTHER" id="PTHR31321:SF76">
    <property type="entry name" value="PECTINESTERASE 10-RELATED"/>
    <property type="match status" value="1"/>
</dbReference>
<dbReference type="GO" id="GO:0030599">
    <property type="term" value="F:pectinesterase activity"/>
    <property type="evidence" value="ECO:0007669"/>
    <property type="project" value="UniProtKB-EC"/>
</dbReference>
<evidence type="ECO:0000256" key="1">
    <source>
        <dbReference type="ARBA" id="ARBA00004191"/>
    </source>
</evidence>
<evidence type="ECO:0000256" key="6">
    <source>
        <dbReference type="ARBA" id="ARBA00022801"/>
    </source>
</evidence>
<evidence type="ECO:0000256" key="7">
    <source>
        <dbReference type="ARBA" id="ARBA00023085"/>
    </source>
</evidence>
<proteinExistence type="inferred from homology"/>
<evidence type="ECO:0000256" key="3">
    <source>
        <dbReference type="ARBA" id="ARBA00008891"/>
    </source>
</evidence>
<keyword evidence="5" id="KW-0134">Cell wall</keyword>
<dbReference type="InterPro" id="IPR000070">
    <property type="entry name" value="Pectinesterase_cat"/>
</dbReference>
<evidence type="ECO:0000256" key="2">
    <source>
        <dbReference type="ARBA" id="ARBA00005184"/>
    </source>
</evidence>
<dbReference type="InterPro" id="IPR011050">
    <property type="entry name" value="Pectin_lyase_fold/virulence"/>
</dbReference>
<name>A0AAE1J3J8_9FABA</name>
<comment type="pathway">
    <text evidence="2">Glycan metabolism; pectin degradation; 2-dehydro-3-deoxy-D-gluconate from pectin: step 1/5.</text>
</comment>
<keyword evidence="6" id="KW-0378">Hydrolase</keyword>
<dbReference type="GO" id="GO:0045490">
    <property type="term" value="P:pectin catabolic process"/>
    <property type="evidence" value="ECO:0007669"/>
    <property type="project" value="TreeGrafter"/>
</dbReference>
<dbReference type="GO" id="GO:0042545">
    <property type="term" value="P:cell wall modification"/>
    <property type="evidence" value="ECO:0007669"/>
    <property type="project" value="InterPro"/>
</dbReference>
<dbReference type="Gene3D" id="2.160.20.10">
    <property type="entry name" value="Single-stranded right-handed beta-helix, Pectin lyase-like"/>
    <property type="match status" value="1"/>
</dbReference>
<reference evidence="9" key="1">
    <citation type="submission" date="2023-10" db="EMBL/GenBank/DDBJ databases">
        <title>Chromosome-level genome of the transformable northern wattle, Acacia crassicarpa.</title>
        <authorList>
            <person name="Massaro I."/>
            <person name="Sinha N.R."/>
            <person name="Poethig S."/>
            <person name="Leichty A.R."/>
        </authorList>
    </citation>
    <scope>NUCLEOTIDE SEQUENCE</scope>
    <source>
        <strain evidence="9">Acra3RX</strain>
        <tissue evidence="9">Leaf</tissue>
    </source>
</reference>
<dbReference type="EMBL" id="JAWXYG010000009">
    <property type="protein sequence ID" value="KAK4263217.1"/>
    <property type="molecule type" value="Genomic_DNA"/>
</dbReference>
<gene>
    <name evidence="9" type="ORF">QN277_028662</name>
</gene>
<dbReference type="Pfam" id="PF01095">
    <property type="entry name" value="Pectinesterase"/>
    <property type="match status" value="1"/>
</dbReference>